<evidence type="ECO:0000256" key="2">
    <source>
        <dbReference type="ARBA" id="ARBA00016549"/>
    </source>
</evidence>
<dbReference type="AlphaFoldDB" id="A0AAP4X013"/>
<comment type="caution">
    <text evidence="6">The sequence shown here is derived from an EMBL/GenBank/DDBJ whole genome shotgun (WGS) entry which is preliminary data.</text>
</comment>
<comment type="cofactor">
    <cofactor evidence="1">
        <name>a divalent metal cation</name>
        <dbReference type="ChEBI" id="CHEBI:60240"/>
    </cofactor>
</comment>
<evidence type="ECO:0000256" key="1">
    <source>
        <dbReference type="ARBA" id="ARBA00001968"/>
    </source>
</evidence>
<dbReference type="Gene3D" id="3.50.30.40">
    <property type="entry name" value="Ribonuclease E inhibitor RraA/RraA-like"/>
    <property type="match status" value="1"/>
</dbReference>
<keyword evidence="5" id="KW-0460">Magnesium</keyword>
<evidence type="ECO:0000256" key="4">
    <source>
        <dbReference type="ARBA" id="ARBA00030169"/>
    </source>
</evidence>
<evidence type="ECO:0000256" key="3">
    <source>
        <dbReference type="ARBA" id="ARBA00029596"/>
    </source>
</evidence>
<protein>
    <recommendedName>
        <fullName evidence="2">Putative 4-hydroxy-4-methyl-2-oxoglutarate aldolase</fullName>
    </recommendedName>
    <alternativeName>
        <fullName evidence="3">Regulator of ribonuclease activity homolog</fullName>
    </alternativeName>
    <alternativeName>
        <fullName evidence="4">RraA-like protein</fullName>
    </alternativeName>
</protein>
<dbReference type="InterPro" id="IPR005493">
    <property type="entry name" value="RraA/RraA-like"/>
</dbReference>
<feature type="binding site" evidence="5">
    <location>
        <position position="116"/>
    </location>
    <ligand>
        <name>Mg(2+)</name>
        <dbReference type="ChEBI" id="CHEBI:18420"/>
    </ligand>
</feature>
<dbReference type="EMBL" id="JAUORK010000001">
    <property type="protein sequence ID" value="MDO6670508.1"/>
    <property type="molecule type" value="Genomic_DNA"/>
</dbReference>
<dbReference type="Proteomes" id="UP001170481">
    <property type="component" value="Unassembled WGS sequence"/>
</dbReference>
<comment type="cofactor">
    <cofactor evidence="5">
        <name>Mg(2+)</name>
        <dbReference type="ChEBI" id="CHEBI:18420"/>
    </cofactor>
</comment>
<name>A0AAP4X013_9GAMM</name>
<sequence length="222" mass="23437">MYQLNDMPAQVAPERLEQLRQCETATIGHFHTHGFVEPAIASMLPEVRIAGTAVTVSLPPEDGTLLNHLMRLVRPGDVLIVHRQGDRHRACWGGVMTEVASRLGVAGVVIDGMATDALTIRDKQFPVWSRGVASLTTRFAGIGGALNVPVSIGGVIVNPGDAILADESGVIVMAPEEVSAIATHAIEVQEAEEVLLAKIADGACLPDLTGSSKLIEEVNARG</sequence>
<dbReference type="PANTHER" id="PTHR33254">
    <property type="entry name" value="4-HYDROXY-4-METHYL-2-OXOGLUTARATE ALDOLASE 3-RELATED"/>
    <property type="match status" value="1"/>
</dbReference>
<dbReference type="PANTHER" id="PTHR33254:SF4">
    <property type="entry name" value="4-HYDROXY-4-METHYL-2-OXOGLUTARATE ALDOLASE 3-RELATED"/>
    <property type="match status" value="1"/>
</dbReference>
<dbReference type="RefSeq" id="WP_303592314.1">
    <property type="nucleotide sequence ID" value="NZ_JAUORK010000001.1"/>
</dbReference>
<evidence type="ECO:0000313" key="7">
    <source>
        <dbReference type="Proteomes" id="UP001170481"/>
    </source>
</evidence>
<gene>
    <name evidence="6" type="ORF">Q4535_00110</name>
</gene>
<proteinExistence type="predicted"/>
<organism evidence="6 7">
    <name type="scientific">Cobetia amphilecti</name>
    <dbReference type="NCBI Taxonomy" id="1055104"/>
    <lineage>
        <taxon>Bacteria</taxon>
        <taxon>Pseudomonadati</taxon>
        <taxon>Pseudomonadota</taxon>
        <taxon>Gammaproteobacteria</taxon>
        <taxon>Oceanospirillales</taxon>
        <taxon>Halomonadaceae</taxon>
        <taxon>Cobetia</taxon>
    </lineage>
</organism>
<evidence type="ECO:0000313" key="6">
    <source>
        <dbReference type="EMBL" id="MDO6670508.1"/>
    </source>
</evidence>
<accession>A0AAP4X013</accession>
<dbReference type="GO" id="GO:0046872">
    <property type="term" value="F:metal ion binding"/>
    <property type="evidence" value="ECO:0007669"/>
    <property type="project" value="UniProtKB-KW"/>
</dbReference>
<dbReference type="Pfam" id="PF03737">
    <property type="entry name" value="RraA-like"/>
    <property type="match status" value="1"/>
</dbReference>
<dbReference type="CDD" id="cd16841">
    <property type="entry name" value="RraA_family"/>
    <property type="match status" value="1"/>
</dbReference>
<dbReference type="InterPro" id="IPR036704">
    <property type="entry name" value="RraA/RraA-like_sf"/>
</dbReference>
<reference evidence="6" key="1">
    <citation type="submission" date="2023-07" db="EMBL/GenBank/DDBJ databases">
        <title>Genome content predicts the carbon catabolic preferences of heterotrophic bacteria.</title>
        <authorList>
            <person name="Gralka M."/>
        </authorList>
    </citation>
    <scope>NUCLEOTIDE SEQUENCE</scope>
    <source>
        <strain evidence="6">C2R13</strain>
    </source>
</reference>
<keyword evidence="5" id="KW-0479">Metal-binding</keyword>
<dbReference type="SUPFAM" id="SSF89562">
    <property type="entry name" value="RraA-like"/>
    <property type="match status" value="1"/>
</dbReference>
<feature type="binding site" evidence="5">
    <location>
        <begin position="93"/>
        <end position="96"/>
    </location>
    <ligand>
        <name>substrate</name>
    </ligand>
</feature>
<evidence type="ECO:0000256" key="5">
    <source>
        <dbReference type="PIRSR" id="PIRSR605493-1"/>
    </source>
</evidence>